<evidence type="ECO:0000256" key="1">
    <source>
        <dbReference type="ARBA" id="ARBA00022723"/>
    </source>
</evidence>
<evidence type="ECO:0000259" key="3">
    <source>
        <dbReference type="Pfam" id="PF00383"/>
    </source>
</evidence>
<organism evidence="4">
    <name type="scientific">viral metagenome</name>
    <dbReference type="NCBI Taxonomy" id="1070528"/>
    <lineage>
        <taxon>unclassified sequences</taxon>
        <taxon>metagenomes</taxon>
        <taxon>organismal metagenomes</taxon>
    </lineage>
</organism>
<evidence type="ECO:0000313" key="4">
    <source>
        <dbReference type="EMBL" id="QHS79589.1"/>
    </source>
</evidence>
<dbReference type="GO" id="GO:0016787">
    <property type="term" value="F:hydrolase activity"/>
    <property type="evidence" value="ECO:0007669"/>
    <property type="project" value="InterPro"/>
</dbReference>
<dbReference type="GO" id="GO:0008270">
    <property type="term" value="F:zinc ion binding"/>
    <property type="evidence" value="ECO:0007669"/>
    <property type="project" value="InterPro"/>
</dbReference>
<protein>
    <recommendedName>
        <fullName evidence="3">CMP/dCMP-type deaminase domain-containing protein</fullName>
    </recommendedName>
</protein>
<keyword evidence="2" id="KW-0862">Zinc</keyword>
<dbReference type="InterPro" id="IPR002125">
    <property type="entry name" value="CMP_dCMP_dom"/>
</dbReference>
<dbReference type="Gene3D" id="3.40.140.10">
    <property type="entry name" value="Cytidine Deaminase, domain 2"/>
    <property type="match status" value="1"/>
</dbReference>
<evidence type="ECO:0000256" key="2">
    <source>
        <dbReference type="ARBA" id="ARBA00022833"/>
    </source>
</evidence>
<dbReference type="Pfam" id="PF00383">
    <property type="entry name" value="dCMP_cyt_deam_1"/>
    <property type="match status" value="1"/>
</dbReference>
<dbReference type="InterPro" id="IPR016192">
    <property type="entry name" value="APOBEC/CMP_deaminase_Zn-bd"/>
</dbReference>
<dbReference type="PROSITE" id="PS00903">
    <property type="entry name" value="CYT_DCMP_DEAMINASES_1"/>
    <property type="match status" value="1"/>
</dbReference>
<keyword evidence="1" id="KW-0479">Metal-binding</keyword>
<reference evidence="4" key="1">
    <citation type="journal article" date="2020" name="Nature">
        <title>Giant virus diversity and host interactions through global metagenomics.</title>
        <authorList>
            <person name="Schulz F."/>
            <person name="Roux S."/>
            <person name="Paez-Espino D."/>
            <person name="Jungbluth S."/>
            <person name="Walsh D.A."/>
            <person name="Denef V.J."/>
            <person name="McMahon K.D."/>
            <person name="Konstantinidis K.T."/>
            <person name="Eloe-Fadrosh E.A."/>
            <person name="Kyrpides N.C."/>
            <person name="Woyke T."/>
        </authorList>
    </citation>
    <scope>NUCLEOTIDE SEQUENCE</scope>
    <source>
        <strain evidence="4">GVMAG-S-1035303-20</strain>
    </source>
</reference>
<dbReference type="AlphaFoldDB" id="A0A6C0AII7"/>
<sequence length="113" mass="12655">MEKYIYAQHIPTINPLNTSMHHAIILKGNKVLASAFNKVGSRSKGCGYWEKTIHAEVNVVKSLGDLSMLRGATLIVVRHGVDGTLRCSKPCTNCERFLQKCMDEYGLRKVIYS</sequence>
<dbReference type="SUPFAM" id="SSF53927">
    <property type="entry name" value="Cytidine deaminase-like"/>
    <property type="match status" value="1"/>
</dbReference>
<proteinExistence type="predicted"/>
<dbReference type="InterPro" id="IPR016193">
    <property type="entry name" value="Cytidine_deaminase-like"/>
</dbReference>
<feature type="domain" description="CMP/dCMP-type deaminase" evidence="3">
    <location>
        <begin position="23"/>
        <end position="101"/>
    </location>
</feature>
<accession>A0A6C0AII7</accession>
<dbReference type="EMBL" id="MN740650">
    <property type="protein sequence ID" value="QHS79589.1"/>
    <property type="molecule type" value="Genomic_DNA"/>
</dbReference>
<name>A0A6C0AII7_9ZZZZ</name>